<accession>A0A8S9GIW8</accession>
<organism evidence="1 2">
    <name type="scientific">Brassica cretica</name>
    <name type="common">Mustard</name>
    <dbReference type="NCBI Taxonomy" id="69181"/>
    <lineage>
        <taxon>Eukaryota</taxon>
        <taxon>Viridiplantae</taxon>
        <taxon>Streptophyta</taxon>
        <taxon>Embryophyta</taxon>
        <taxon>Tracheophyta</taxon>
        <taxon>Spermatophyta</taxon>
        <taxon>Magnoliopsida</taxon>
        <taxon>eudicotyledons</taxon>
        <taxon>Gunneridae</taxon>
        <taxon>Pentapetalae</taxon>
        <taxon>rosids</taxon>
        <taxon>malvids</taxon>
        <taxon>Brassicales</taxon>
        <taxon>Brassicaceae</taxon>
        <taxon>Brassiceae</taxon>
        <taxon>Brassica</taxon>
    </lineage>
</organism>
<comment type="caution">
    <text evidence="1">The sequence shown here is derived from an EMBL/GenBank/DDBJ whole genome shotgun (WGS) entry which is preliminary data.</text>
</comment>
<name>A0A8S9GIW8_BRACR</name>
<protein>
    <submittedName>
        <fullName evidence="1">Uncharacterized protein</fullName>
    </submittedName>
</protein>
<evidence type="ECO:0000313" key="2">
    <source>
        <dbReference type="Proteomes" id="UP000712281"/>
    </source>
</evidence>
<dbReference type="EMBL" id="QGKW02002005">
    <property type="protein sequence ID" value="KAF2543702.1"/>
    <property type="molecule type" value="Genomic_DNA"/>
</dbReference>
<dbReference type="AlphaFoldDB" id="A0A8S9GIW8"/>
<reference evidence="1" key="1">
    <citation type="submission" date="2019-12" db="EMBL/GenBank/DDBJ databases">
        <title>Genome sequencing and annotation of Brassica cretica.</title>
        <authorList>
            <person name="Studholme D.J."/>
            <person name="Sarris P.F."/>
        </authorList>
    </citation>
    <scope>NUCLEOTIDE SEQUENCE</scope>
    <source>
        <strain evidence="1">PFS-001/15</strain>
        <tissue evidence="1">Leaf</tissue>
    </source>
</reference>
<proteinExistence type="predicted"/>
<evidence type="ECO:0000313" key="1">
    <source>
        <dbReference type="EMBL" id="KAF2543702.1"/>
    </source>
</evidence>
<sequence length="152" mass="17561">MVDKFFLDFREWLQAQVIDSQVDQLSLYPSDSDRNRWVPPETSWLKCDIGVTWNNSSLVNSVSWILRNEADEVLLHSRNSFVSVKSKLEVYGNGWLWDIENMASLRYTKIVFGVEALICSGRCLDHLHGHSLSGFQVKFCALFKLLGCENWN</sequence>
<dbReference type="Proteomes" id="UP000712281">
    <property type="component" value="Unassembled WGS sequence"/>
</dbReference>
<gene>
    <name evidence="1" type="ORF">F2Q68_00031549</name>
</gene>